<keyword evidence="2" id="KW-0539">Nucleus</keyword>
<feature type="region of interest" description="Disordered" evidence="4">
    <location>
        <begin position="1"/>
        <end position="175"/>
    </location>
</feature>
<feature type="compositionally biased region" description="Low complexity" evidence="4">
    <location>
        <begin position="90"/>
        <end position="103"/>
    </location>
</feature>
<organism evidence="6 7">
    <name type="scientific">Elsinoe australis</name>
    <dbReference type="NCBI Taxonomy" id="40998"/>
    <lineage>
        <taxon>Eukaryota</taxon>
        <taxon>Fungi</taxon>
        <taxon>Dikarya</taxon>
        <taxon>Ascomycota</taxon>
        <taxon>Pezizomycotina</taxon>
        <taxon>Dothideomycetes</taxon>
        <taxon>Dothideomycetidae</taxon>
        <taxon>Myriangiales</taxon>
        <taxon>Elsinoaceae</taxon>
        <taxon>Elsinoe</taxon>
    </lineage>
</organism>
<evidence type="ECO:0000313" key="7">
    <source>
        <dbReference type="Proteomes" id="UP000243723"/>
    </source>
</evidence>
<evidence type="ECO:0000256" key="4">
    <source>
        <dbReference type="SAM" id="MobiDB-lite"/>
    </source>
</evidence>
<evidence type="ECO:0000313" key="6">
    <source>
        <dbReference type="EMBL" id="PSK40156.1"/>
    </source>
</evidence>
<dbReference type="Pfam" id="PF04003">
    <property type="entry name" value="Utp12"/>
    <property type="match status" value="1"/>
</dbReference>
<dbReference type="AlphaFoldDB" id="A0A2P7YW17"/>
<dbReference type="PANTHER" id="PTHR44267">
    <property type="entry name" value="WD REPEAT-CONTAINING PROTEIN 43"/>
    <property type="match status" value="1"/>
</dbReference>
<feature type="region of interest" description="Disordered" evidence="4">
    <location>
        <begin position="370"/>
        <end position="507"/>
    </location>
</feature>
<dbReference type="STRING" id="40998.A0A2P7YW17"/>
<name>A0A2P7YW17_9PEZI</name>
<evidence type="ECO:0000259" key="5">
    <source>
        <dbReference type="Pfam" id="PF04003"/>
    </source>
</evidence>
<comment type="caution">
    <text evidence="6">The sequence shown here is derived from an EMBL/GenBank/DDBJ whole genome shotgun (WGS) entry which is preliminary data.</text>
</comment>
<gene>
    <name evidence="6" type="ORF">B9Z65_8096</name>
</gene>
<dbReference type="OrthoDB" id="30195at2759"/>
<dbReference type="GO" id="GO:0005730">
    <property type="term" value="C:nucleolus"/>
    <property type="evidence" value="ECO:0007669"/>
    <property type="project" value="TreeGrafter"/>
</dbReference>
<reference evidence="6 7" key="1">
    <citation type="submission" date="2017-05" db="EMBL/GenBank/DDBJ databases">
        <title>Draft genome sequence of Elsinoe australis.</title>
        <authorList>
            <person name="Cheng Q."/>
        </authorList>
    </citation>
    <scope>NUCLEOTIDE SEQUENCE [LARGE SCALE GENOMIC DNA]</scope>
    <source>
        <strain evidence="6 7">NL1</strain>
    </source>
</reference>
<proteinExistence type="inferred from homology"/>
<dbReference type="EMBL" id="NHZQ01000363">
    <property type="protein sequence ID" value="PSK40156.1"/>
    <property type="molecule type" value="Genomic_DNA"/>
</dbReference>
<dbReference type="InterPro" id="IPR007148">
    <property type="entry name" value="SSU_processome_Utp12"/>
</dbReference>
<dbReference type="PANTHER" id="PTHR44267:SF1">
    <property type="entry name" value="WD REPEAT-CONTAINING PROTEIN 43"/>
    <property type="match status" value="1"/>
</dbReference>
<evidence type="ECO:0000256" key="1">
    <source>
        <dbReference type="ARBA" id="ARBA00004123"/>
    </source>
</evidence>
<comment type="subcellular location">
    <subcellularLocation>
        <location evidence="1">Nucleus</location>
    </subcellularLocation>
</comment>
<dbReference type="Proteomes" id="UP000243723">
    <property type="component" value="Unassembled WGS sequence"/>
</dbReference>
<dbReference type="InterPro" id="IPR052414">
    <property type="entry name" value="U3_snoRNA-assoc_WDR"/>
</dbReference>
<accession>A0A2P7YW17</accession>
<sequence>MSTAKRSHMRQADAGAASTLPPAKRAKFGRHTQEQPTSLAFLTDERQRAGKTIQAKPTNGIDTSRVDRVDSSKPAISGQVVDDSEDEAAASDAESVVSSSSEDPSLDSEVEAEVEVENRPTTNGTNKHDEDEEMEKAAAELDAEMAEPKSSRKTSKAAVLTNGASKDAEEADEDTGPSFGDMLQAAHPDVIDVAAAFNEPVASKALVPAENSKVLQAPSATSLGTVLTQALRTNDKDLLESCLQTKDLASIKSTIQRLQSPLVATLMQKLAERLHKRPGRAGPLMLWVQWSLVAHGGYLASQPQVVRKLRSLRQVVRERANSLQSLMTLKGKLDMLSAQVELRRGMRAQRAYQDESDEDEADVVYVEGVDNDDSSEEEENEELATQKSLPTRKRRSLAKEESGPASDVEMDGDVPLINGIDDDAEVESMAEVDEDDLDAPEGLIDDEAEESEGEESMSSEDDASGSESEEDEEEAEGSSSSDEEAVEEIPVSKQGRPMKRNALIRKR</sequence>
<feature type="compositionally biased region" description="Basic residues" evidence="4">
    <location>
        <begin position="496"/>
        <end position="507"/>
    </location>
</feature>
<feature type="compositionally biased region" description="Acidic residues" evidence="4">
    <location>
        <begin position="370"/>
        <end position="382"/>
    </location>
</feature>
<feature type="compositionally biased region" description="Acidic residues" evidence="4">
    <location>
        <begin position="420"/>
        <end position="487"/>
    </location>
</feature>
<evidence type="ECO:0000256" key="3">
    <source>
        <dbReference type="ARBA" id="ARBA00038335"/>
    </source>
</evidence>
<keyword evidence="7" id="KW-1185">Reference proteome</keyword>
<evidence type="ECO:0000256" key="2">
    <source>
        <dbReference type="ARBA" id="ARBA00023242"/>
    </source>
</evidence>
<dbReference type="GO" id="GO:0000462">
    <property type="term" value="P:maturation of SSU-rRNA from tricistronic rRNA transcript (SSU-rRNA, 5.8S rRNA, LSU-rRNA)"/>
    <property type="evidence" value="ECO:0007669"/>
    <property type="project" value="TreeGrafter"/>
</dbReference>
<protein>
    <recommendedName>
        <fullName evidence="5">Small-subunit processome Utp12 domain-containing protein</fullName>
    </recommendedName>
</protein>
<feature type="domain" description="Small-subunit processome Utp12" evidence="5">
    <location>
        <begin position="234"/>
        <end position="337"/>
    </location>
</feature>
<feature type="compositionally biased region" description="Acidic residues" evidence="4">
    <location>
        <begin position="104"/>
        <end position="115"/>
    </location>
</feature>
<comment type="similarity">
    <text evidence="3">Belongs to the UTP5 family.</text>
</comment>